<protein>
    <submittedName>
        <fullName evidence="2">Uncharacterized protein</fullName>
    </submittedName>
</protein>
<feature type="transmembrane region" description="Helical" evidence="1">
    <location>
        <begin position="38"/>
        <end position="57"/>
    </location>
</feature>
<evidence type="ECO:0000313" key="3">
    <source>
        <dbReference type="Proteomes" id="UP000501926"/>
    </source>
</evidence>
<dbReference type="Proteomes" id="UP000501926">
    <property type="component" value="Chromosome"/>
</dbReference>
<gene>
    <name evidence="2" type="ORF">KsCSTR_31840</name>
</gene>
<dbReference type="AlphaFoldDB" id="A0A6G7GTB4"/>
<reference evidence="2 3" key="1">
    <citation type="submission" date="2020-02" db="EMBL/GenBank/DDBJ databases">
        <title>Newly sequenced genome of strain CSTR1 showed variability in Candidatus Kuenenia stuttgartiensis genomes.</title>
        <authorList>
            <person name="Ding C."/>
            <person name="Adrian L."/>
        </authorList>
    </citation>
    <scope>NUCLEOTIDE SEQUENCE [LARGE SCALE GENOMIC DNA]</scope>
    <source>
        <strain evidence="2 3">CSTR1</strain>
    </source>
</reference>
<keyword evidence="1" id="KW-1133">Transmembrane helix</keyword>
<keyword evidence="1" id="KW-0472">Membrane</keyword>
<sequence>MKYSVISQNREMLLHHSFSVKESIMKLSFINHYEKGQITAPIKLCVIMYLFIYKLLLHSVKYYTVFNKMTLKECLSNLKN</sequence>
<proteinExistence type="predicted"/>
<name>A0A6G7GTB4_KUEST</name>
<evidence type="ECO:0000256" key="1">
    <source>
        <dbReference type="SAM" id="Phobius"/>
    </source>
</evidence>
<organism evidence="2 3">
    <name type="scientific">Kuenenia stuttgartiensis</name>
    <dbReference type="NCBI Taxonomy" id="174633"/>
    <lineage>
        <taxon>Bacteria</taxon>
        <taxon>Pseudomonadati</taxon>
        <taxon>Planctomycetota</taxon>
        <taxon>Candidatus Brocadiia</taxon>
        <taxon>Candidatus Brocadiales</taxon>
        <taxon>Candidatus Brocadiaceae</taxon>
        <taxon>Candidatus Kuenenia</taxon>
    </lineage>
</organism>
<accession>A0A6G7GTB4</accession>
<dbReference type="EMBL" id="CP049055">
    <property type="protein sequence ID" value="QII12563.1"/>
    <property type="molecule type" value="Genomic_DNA"/>
</dbReference>
<evidence type="ECO:0000313" key="2">
    <source>
        <dbReference type="EMBL" id="QII12563.1"/>
    </source>
</evidence>
<keyword evidence="1" id="KW-0812">Transmembrane</keyword>